<comment type="caution">
    <text evidence="3">The sequence shown here is derived from an EMBL/GenBank/DDBJ whole genome shotgun (WGS) entry which is preliminary data.</text>
</comment>
<keyword evidence="4" id="KW-1185">Reference proteome</keyword>
<evidence type="ECO:0000313" key="3">
    <source>
        <dbReference type="EMBL" id="KAB2611480.1"/>
    </source>
</evidence>
<organism evidence="3 4">
    <name type="scientific">Pyrus ussuriensis x Pyrus communis</name>
    <dbReference type="NCBI Taxonomy" id="2448454"/>
    <lineage>
        <taxon>Eukaryota</taxon>
        <taxon>Viridiplantae</taxon>
        <taxon>Streptophyta</taxon>
        <taxon>Embryophyta</taxon>
        <taxon>Tracheophyta</taxon>
        <taxon>Spermatophyta</taxon>
        <taxon>Magnoliopsida</taxon>
        <taxon>eudicotyledons</taxon>
        <taxon>Gunneridae</taxon>
        <taxon>Pentapetalae</taxon>
        <taxon>rosids</taxon>
        <taxon>fabids</taxon>
        <taxon>Rosales</taxon>
        <taxon>Rosaceae</taxon>
        <taxon>Amygdaloideae</taxon>
        <taxon>Maleae</taxon>
        <taxon>Pyrus</taxon>
    </lineage>
</organism>
<dbReference type="Pfam" id="PF13499">
    <property type="entry name" value="EF-hand_7"/>
    <property type="match status" value="1"/>
</dbReference>
<evidence type="ECO:0000259" key="2">
    <source>
        <dbReference type="PROSITE" id="PS50222"/>
    </source>
</evidence>
<reference evidence="4" key="2">
    <citation type="submission" date="2019-10" db="EMBL/GenBank/DDBJ databases">
        <title>A de novo genome assembly of a pear dwarfing rootstock.</title>
        <authorList>
            <person name="Wang F."/>
            <person name="Wang J."/>
            <person name="Li S."/>
            <person name="Zhang Y."/>
            <person name="Fang M."/>
            <person name="Ma L."/>
            <person name="Zhao Y."/>
            <person name="Jiang S."/>
        </authorList>
    </citation>
    <scope>NUCLEOTIDE SEQUENCE [LARGE SCALE GENOMIC DNA]</scope>
</reference>
<gene>
    <name evidence="3" type="ORF">D8674_019512</name>
</gene>
<reference evidence="3 4" key="1">
    <citation type="submission" date="2019-09" db="EMBL/GenBank/DDBJ databases">
        <authorList>
            <person name="Ou C."/>
        </authorList>
    </citation>
    <scope>NUCLEOTIDE SEQUENCE [LARGE SCALE GENOMIC DNA]</scope>
    <source>
        <strain evidence="3">S2</strain>
        <tissue evidence="3">Leaf</tissue>
    </source>
</reference>
<dbReference type="EMBL" id="SMOL01000487">
    <property type="protein sequence ID" value="KAB2611480.1"/>
    <property type="molecule type" value="Genomic_DNA"/>
</dbReference>
<dbReference type="Proteomes" id="UP000327157">
    <property type="component" value="Chromosome 17"/>
</dbReference>
<dbReference type="Gene3D" id="1.10.238.10">
    <property type="entry name" value="EF-hand"/>
    <property type="match status" value="1"/>
</dbReference>
<dbReference type="PANTHER" id="PTHR46971">
    <property type="entry name" value="CALCINEURIN B SUBUNIT (PROTEIN PHOSPHATASE 2B REGULATORY SUBUNIT)-LIKE PROTEIN"/>
    <property type="match status" value="1"/>
</dbReference>
<feature type="domain" description="EF-hand" evidence="2">
    <location>
        <begin position="27"/>
        <end position="62"/>
    </location>
</feature>
<protein>
    <submittedName>
        <fullName evidence="3">Calcineurin subunit B-like</fullName>
    </submittedName>
</protein>
<dbReference type="AlphaFoldDB" id="A0A5N5GDB3"/>
<dbReference type="GO" id="GO:0005509">
    <property type="term" value="F:calcium ion binding"/>
    <property type="evidence" value="ECO:0007669"/>
    <property type="project" value="InterPro"/>
</dbReference>
<name>A0A5N5GDB3_9ROSA</name>
<dbReference type="PROSITE" id="PS00018">
    <property type="entry name" value="EF_HAND_1"/>
    <property type="match status" value="1"/>
</dbReference>
<dbReference type="OrthoDB" id="191686at2759"/>
<keyword evidence="1" id="KW-0106">Calcium</keyword>
<feature type="domain" description="EF-hand" evidence="2">
    <location>
        <begin position="91"/>
        <end position="126"/>
    </location>
</feature>
<dbReference type="PROSITE" id="PS50222">
    <property type="entry name" value="EF_HAND_2"/>
    <property type="match status" value="2"/>
</dbReference>
<dbReference type="SUPFAM" id="SSF47473">
    <property type="entry name" value="EF-hand"/>
    <property type="match status" value="1"/>
</dbReference>
<dbReference type="PANTHER" id="PTHR46971:SF1">
    <property type="entry name" value="CALCINEURIN B SUBUNIT (PROTEIN PHOSPHATASE 2B REGULATORY SUBUNIT)-LIKE PROTEIN"/>
    <property type="match status" value="1"/>
</dbReference>
<dbReference type="InterPro" id="IPR018247">
    <property type="entry name" value="EF_Hand_1_Ca_BS"/>
</dbReference>
<accession>A0A5N5GDB3</accession>
<dbReference type="InterPro" id="IPR002048">
    <property type="entry name" value="EF_hand_dom"/>
</dbReference>
<dbReference type="InterPro" id="IPR011992">
    <property type="entry name" value="EF-hand-dom_pair"/>
</dbReference>
<sequence>MGNASSMLTQYDIEEVQEHCNFLFSQQEIVSLYQRFCQLDRNAKGFISADEFLSVPEFAMNPLSQRLLKMVDGLNFKDFVAFLSAFSARASMQQKSELIFRVYDSDSNGKVSFNDILEVLRDLSGSFLSDEQREKVLTQVLQEAGYTRESYLTSDDFVKVLGSYGLKMEVEVPID</sequence>
<evidence type="ECO:0000256" key="1">
    <source>
        <dbReference type="ARBA" id="ARBA00022837"/>
    </source>
</evidence>
<reference evidence="3 4" key="3">
    <citation type="submission" date="2019-11" db="EMBL/GenBank/DDBJ databases">
        <title>A de novo genome assembly of a pear dwarfing rootstock.</title>
        <authorList>
            <person name="Wang F."/>
            <person name="Wang J."/>
            <person name="Li S."/>
            <person name="Zhang Y."/>
            <person name="Fang M."/>
            <person name="Ma L."/>
            <person name="Zhao Y."/>
            <person name="Jiang S."/>
        </authorList>
    </citation>
    <scope>NUCLEOTIDE SEQUENCE [LARGE SCALE GENOMIC DNA]</scope>
    <source>
        <strain evidence="3">S2</strain>
        <tissue evidence="3">Leaf</tissue>
    </source>
</reference>
<proteinExistence type="predicted"/>
<evidence type="ECO:0000313" key="4">
    <source>
        <dbReference type="Proteomes" id="UP000327157"/>
    </source>
</evidence>